<dbReference type="AlphaFoldDB" id="A0A0P0RLI2"/>
<accession>A0A0P0RLI2</accession>
<organism evidence="1 2">
    <name type="scientific">Paraburkholderia caribensis MBA4</name>
    <dbReference type="NCBI Taxonomy" id="1323664"/>
    <lineage>
        <taxon>Bacteria</taxon>
        <taxon>Pseudomonadati</taxon>
        <taxon>Pseudomonadota</taxon>
        <taxon>Betaproteobacteria</taxon>
        <taxon>Burkholderiales</taxon>
        <taxon>Burkholderiaceae</taxon>
        <taxon>Paraburkholderia</taxon>
    </lineage>
</organism>
<evidence type="ECO:0000313" key="2">
    <source>
        <dbReference type="Proteomes" id="UP000019146"/>
    </source>
</evidence>
<protein>
    <submittedName>
        <fullName evidence="1">Uncharacterized protein</fullName>
    </submittedName>
</protein>
<evidence type="ECO:0000313" key="1">
    <source>
        <dbReference type="EMBL" id="ALL69752.1"/>
    </source>
</evidence>
<name>A0A0P0RLI2_9BURK</name>
<dbReference type="KEGG" id="bcai:K788_0006173"/>
<dbReference type="Proteomes" id="UP000019146">
    <property type="component" value="Plasmid unnamed"/>
</dbReference>
<gene>
    <name evidence="1" type="ORF">K788_0006173</name>
</gene>
<geneLocation type="plasmid" evidence="2"/>
<keyword evidence="1" id="KW-0614">Plasmid</keyword>
<dbReference type="EMBL" id="CP012748">
    <property type="protein sequence ID" value="ALL69752.1"/>
    <property type="molecule type" value="Genomic_DNA"/>
</dbReference>
<proteinExistence type="predicted"/>
<sequence length="273" mass="30044">MISDEFDEFDEFFSHSISYEQASPHTYRLRTHSARLKAQAIEQEFEAVAHGLFTCLSRGQPMSFLFRGSPLSRWTTLIALAATLAVTACTIQLAPAYDPALVSGIRTVNNDIMQLYATTGMGVDKATFPQRVDEYNRIIGAVDALALESQSRPVPDSAIRDKVEQALGQWLASNPTPPMGRDEALSLAAAECADARKIKRAPDITMPAPTARADTRQYVPASAMALKQVSRAMTLLRDTDCAHGLNNGQVAANKGYTQYFVSEALFYENFLQR</sequence>
<reference evidence="1 2" key="1">
    <citation type="journal article" date="2014" name="Genome Announc.">
        <title>Draft Genome Sequence of the Haloacid-Degrading Burkholderia caribensis Strain MBA4.</title>
        <authorList>
            <person name="Pan Y."/>
            <person name="Kong K.F."/>
            <person name="Tsang J.S."/>
        </authorList>
    </citation>
    <scope>NUCLEOTIDE SEQUENCE [LARGE SCALE GENOMIC DNA]</scope>
    <source>
        <strain evidence="1 2">MBA4</strain>
        <plasmid evidence="2">Plasmid</plasmid>
    </source>
</reference>